<name>A0A6J4MYU3_9ACTN</name>
<feature type="region of interest" description="Disordered" evidence="1">
    <location>
        <begin position="1"/>
        <end position="179"/>
    </location>
</feature>
<feature type="compositionally biased region" description="Basic and acidic residues" evidence="1">
    <location>
        <begin position="24"/>
        <end position="35"/>
    </location>
</feature>
<keyword evidence="2" id="KW-0808">Transferase</keyword>
<keyword evidence="2" id="KW-0489">Methyltransferase</keyword>
<dbReference type="GO" id="GO:0008168">
    <property type="term" value="F:methyltransferase activity"/>
    <property type="evidence" value="ECO:0007669"/>
    <property type="project" value="UniProtKB-KW"/>
</dbReference>
<gene>
    <name evidence="2" type="ORF">AVDCRST_MAG06-95</name>
</gene>
<protein>
    <submittedName>
        <fullName evidence="2">POSSIBLE RNA METHYLTRANSFERASE (RNA METHYLASE)</fullName>
    </submittedName>
</protein>
<dbReference type="EMBL" id="CADCUP010000006">
    <property type="protein sequence ID" value="CAA9371457.1"/>
    <property type="molecule type" value="Genomic_DNA"/>
</dbReference>
<feature type="non-terminal residue" evidence="2">
    <location>
        <position position="1"/>
    </location>
</feature>
<feature type="compositionally biased region" description="Basic and acidic residues" evidence="1">
    <location>
        <begin position="113"/>
        <end position="122"/>
    </location>
</feature>
<feature type="compositionally biased region" description="Low complexity" evidence="1">
    <location>
        <begin position="7"/>
        <end position="19"/>
    </location>
</feature>
<feature type="region of interest" description="Disordered" evidence="1">
    <location>
        <begin position="208"/>
        <end position="229"/>
    </location>
</feature>
<dbReference type="AlphaFoldDB" id="A0A6J4MYU3"/>
<feature type="compositionally biased region" description="Low complexity" evidence="1">
    <location>
        <begin position="152"/>
        <end position="171"/>
    </location>
</feature>
<evidence type="ECO:0000313" key="2">
    <source>
        <dbReference type="EMBL" id="CAA9371457.1"/>
    </source>
</evidence>
<accession>A0A6J4MYU3</accession>
<feature type="compositionally biased region" description="Basic and acidic residues" evidence="1">
    <location>
        <begin position="135"/>
        <end position="151"/>
    </location>
</feature>
<dbReference type="GO" id="GO:0032259">
    <property type="term" value="P:methylation"/>
    <property type="evidence" value="ECO:0007669"/>
    <property type="project" value="UniProtKB-KW"/>
</dbReference>
<reference evidence="2" key="1">
    <citation type="submission" date="2020-02" db="EMBL/GenBank/DDBJ databases">
        <authorList>
            <person name="Meier V. D."/>
        </authorList>
    </citation>
    <scope>NUCLEOTIDE SEQUENCE</scope>
    <source>
        <strain evidence="2">AVDCRST_MAG06</strain>
    </source>
</reference>
<feature type="non-terminal residue" evidence="2">
    <location>
        <position position="229"/>
    </location>
</feature>
<feature type="compositionally biased region" description="Basic residues" evidence="1">
    <location>
        <begin position="98"/>
        <end position="108"/>
    </location>
</feature>
<evidence type="ECO:0000256" key="1">
    <source>
        <dbReference type="SAM" id="MobiDB-lite"/>
    </source>
</evidence>
<proteinExistence type="predicted"/>
<feature type="compositionally biased region" description="Basic residues" evidence="1">
    <location>
        <begin position="36"/>
        <end position="55"/>
    </location>
</feature>
<sequence length="229" mass="25835">ERGPGRRAGAVRPDAARAPGGRRRTLEGALAERSRQRGVRRRSARRGRPPQRRRPLPLLVGGGDRRRPRQPAARLPRRDRELAPRLQHRHDRALGQRVPRRRGAHRRQPPVEPPRRHGDRPLPARAPPRHRRRPRDTPPRRRRPAPRDRQPARVGAPGDDAGAAPGVLPLRPGGPGPLRGCAGGVRRHLLDRPVRVDALHQRLGRRGDRHARLGPRARRPVRRRGLAGL</sequence>
<organism evidence="2">
    <name type="scientific">uncultured Nocardioides sp</name>
    <dbReference type="NCBI Taxonomy" id="198441"/>
    <lineage>
        <taxon>Bacteria</taxon>
        <taxon>Bacillati</taxon>
        <taxon>Actinomycetota</taxon>
        <taxon>Actinomycetes</taxon>
        <taxon>Propionibacteriales</taxon>
        <taxon>Nocardioidaceae</taxon>
        <taxon>Nocardioides</taxon>
        <taxon>environmental samples</taxon>
    </lineage>
</organism>